<dbReference type="AlphaFoldDB" id="A0AAP0KSG2"/>
<sequence length="50" mass="5649">MSQNSQSEGMNEDCLSHQLIHPWDSISYSQPQSLQVPLTPIQNIRLVVKA</sequence>
<dbReference type="Proteomes" id="UP001419268">
    <property type="component" value="Unassembled WGS sequence"/>
</dbReference>
<evidence type="ECO:0000313" key="1">
    <source>
        <dbReference type="EMBL" id="KAK9157771.1"/>
    </source>
</evidence>
<keyword evidence="2" id="KW-1185">Reference proteome</keyword>
<dbReference type="EMBL" id="JBBNAG010000002">
    <property type="protein sequence ID" value="KAK9157771.1"/>
    <property type="molecule type" value="Genomic_DNA"/>
</dbReference>
<organism evidence="1 2">
    <name type="scientific">Stephania cephalantha</name>
    <dbReference type="NCBI Taxonomy" id="152367"/>
    <lineage>
        <taxon>Eukaryota</taxon>
        <taxon>Viridiplantae</taxon>
        <taxon>Streptophyta</taxon>
        <taxon>Embryophyta</taxon>
        <taxon>Tracheophyta</taxon>
        <taxon>Spermatophyta</taxon>
        <taxon>Magnoliopsida</taxon>
        <taxon>Ranunculales</taxon>
        <taxon>Menispermaceae</taxon>
        <taxon>Menispermoideae</taxon>
        <taxon>Cissampelideae</taxon>
        <taxon>Stephania</taxon>
    </lineage>
</organism>
<accession>A0AAP0KSG2</accession>
<gene>
    <name evidence="1" type="ORF">Scep_004345</name>
</gene>
<comment type="caution">
    <text evidence="1">The sequence shown here is derived from an EMBL/GenBank/DDBJ whole genome shotgun (WGS) entry which is preliminary data.</text>
</comment>
<name>A0AAP0KSG2_9MAGN</name>
<proteinExistence type="predicted"/>
<protein>
    <submittedName>
        <fullName evidence="1">Uncharacterized protein</fullName>
    </submittedName>
</protein>
<reference evidence="1 2" key="1">
    <citation type="submission" date="2024-01" db="EMBL/GenBank/DDBJ databases">
        <title>Genome assemblies of Stephania.</title>
        <authorList>
            <person name="Yang L."/>
        </authorList>
    </citation>
    <scope>NUCLEOTIDE SEQUENCE [LARGE SCALE GENOMIC DNA]</scope>
    <source>
        <strain evidence="1">JXDWG</strain>
        <tissue evidence="1">Leaf</tissue>
    </source>
</reference>
<evidence type="ECO:0000313" key="2">
    <source>
        <dbReference type="Proteomes" id="UP001419268"/>
    </source>
</evidence>